<sequence>MTQSQWGIHIRTRGLKLAGSSVQRWKIAFFLSFLVNILVALSSIYVPNANTMENSFPPQGQLIYTPLQAEIEYKLVNYHLGVGHDVQIYEQPPSEEVDAAWAELTKYSIAKVPQSVSQKLPNETWPVPGSADAPEYIISPDVFHALHCLDLLRMKLHPDYYESKFTINQKGHAEHCIGHIRQSLMCFGDVTINPSQWSKNHGYAFLRTDVAHTCRDFDRLRDWTEENWFDLQDGMLALDIHGNPVQAPK</sequence>
<dbReference type="PANTHER" id="PTHR33365:SF4">
    <property type="entry name" value="CYCLOCHLOROTINE BIOSYNTHESIS PROTEIN O"/>
    <property type="match status" value="1"/>
</dbReference>
<keyword evidence="3" id="KW-0472">Membrane</keyword>
<evidence type="ECO:0000313" key="5">
    <source>
        <dbReference type="Proteomes" id="UP000799118"/>
    </source>
</evidence>
<dbReference type="GO" id="GO:0043386">
    <property type="term" value="P:mycotoxin biosynthetic process"/>
    <property type="evidence" value="ECO:0007669"/>
    <property type="project" value="InterPro"/>
</dbReference>
<protein>
    <submittedName>
        <fullName evidence="4">Uncharacterized protein</fullName>
    </submittedName>
</protein>
<reference evidence="4" key="1">
    <citation type="journal article" date="2019" name="Environ. Microbiol.">
        <title>Fungal ecological strategies reflected in gene transcription - a case study of two litter decomposers.</title>
        <authorList>
            <person name="Barbi F."/>
            <person name="Kohler A."/>
            <person name="Barry K."/>
            <person name="Baskaran P."/>
            <person name="Daum C."/>
            <person name="Fauchery L."/>
            <person name="Ihrmark K."/>
            <person name="Kuo A."/>
            <person name="LaButti K."/>
            <person name="Lipzen A."/>
            <person name="Morin E."/>
            <person name="Grigoriev I.V."/>
            <person name="Henrissat B."/>
            <person name="Lindahl B."/>
            <person name="Martin F."/>
        </authorList>
    </citation>
    <scope>NUCLEOTIDE SEQUENCE</scope>
    <source>
        <strain evidence="4">JB14</strain>
    </source>
</reference>
<proteinExistence type="inferred from homology"/>
<keyword evidence="5" id="KW-1185">Reference proteome</keyword>
<gene>
    <name evidence="4" type="ORF">BT96DRAFT_891870</name>
</gene>
<keyword evidence="3" id="KW-0812">Transmembrane</keyword>
<evidence type="ECO:0000256" key="2">
    <source>
        <dbReference type="ARBA" id="ARBA00035112"/>
    </source>
</evidence>
<evidence type="ECO:0000256" key="1">
    <source>
        <dbReference type="ARBA" id="ARBA00004685"/>
    </source>
</evidence>
<dbReference type="EMBL" id="ML769927">
    <property type="protein sequence ID" value="KAE9385956.1"/>
    <property type="molecule type" value="Genomic_DNA"/>
</dbReference>
<feature type="transmembrane region" description="Helical" evidence="3">
    <location>
        <begin position="27"/>
        <end position="46"/>
    </location>
</feature>
<dbReference type="InterPro" id="IPR021765">
    <property type="entry name" value="UstYa-like"/>
</dbReference>
<organism evidence="4 5">
    <name type="scientific">Gymnopus androsaceus JB14</name>
    <dbReference type="NCBI Taxonomy" id="1447944"/>
    <lineage>
        <taxon>Eukaryota</taxon>
        <taxon>Fungi</taxon>
        <taxon>Dikarya</taxon>
        <taxon>Basidiomycota</taxon>
        <taxon>Agaricomycotina</taxon>
        <taxon>Agaricomycetes</taxon>
        <taxon>Agaricomycetidae</taxon>
        <taxon>Agaricales</taxon>
        <taxon>Marasmiineae</taxon>
        <taxon>Omphalotaceae</taxon>
        <taxon>Gymnopus</taxon>
    </lineage>
</organism>
<name>A0A6A4GKL1_9AGAR</name>
<dbReference type="Proteomes" id="UP000799118">
    <property type="component" value="Unassembled WGS sequence"/>
</dbReference>
<keyword evidence="3" id="KW-1133">Transmembrane helix</keyword>
<evidence type="ECO:0000256" key="3">
    <source>
        <dbReference type="SAM" id="Phobius"/>
    </source>
</evidence>
<evidence type="ECO:0000313" key="4">
    <source>
        <dbReference type="EMBL" id="KAE9385956.1"/>
    </source>
</evidence>
<dbReference type="AlphaFoldDB" id="A0A6A4GKL1"/>
<dbReference type="PANTHER" id="PTHR33365">
    <property type="entry name" value="YALI0B05434P"/>
    <property type="match status" value="1"/>
</dbReference>
<comment type="similarity">
    <text evidence="2">Belongs to the ustYa family.</text>
</comment>
<dbReference type="Pfam" id="PF11807">
    <property type="entry name" value="UstYa"/>
    <property type="match status" value="1"/>
</dbReference>
<dbReference type="OrthoDB" id="3687641at2759"/>
<comment type="pathway">
    <text evidence="1">Mycotoxin biosynthesis.</text>
</comment>
<accession>A0A6A4GKL1</accession>